<evidence type="ECO:0000256" key="1">
    <source>
        <dbReference type="ARBA" id="ARBA00000085"/>
    </source>
</evidence>
<dbReference type="Proteomes" id="UP000193570">
    <property type="component" value="Unassembled WGS sequence"/>
</dbReference>
<evidence type="ECO:0000259" key="12">
    <source>
        <dbReference type="PROSITE" id="PS50113"/>
    </source>
</evidence>
<evidence type="ECO:0000313" key="13">
    <source>
        <dbReference type="EMBL" id="SLN43620.1"/>
    </source>
</evidence>
<dbReference type="Gene3D" id="3.30.450.20">
    <property type="entry name" value="PAS domain"/>
    <property type="match status" value="1"/>
</dbReference>
<dbReference type="InterPro" id="IPR036890">
    <property type="entry name" value="HATPase_C_sf"/>
</dbReference>
<name>A0A1X6Z8Q8_9RHOB</name>
<keyword evidence="8 13" id="KW-0418">Kinase</keyword>
<feature type="region of interest" description="Disordered" evidence="11">
    <location>
        <begin position="301"/>
        <end position="334"/>
    </location>
</feature>
<dbReference type="SUPFAM" id="SSF55785">
    <property type="entry name" value="PYP-like sensor domain (PAS domain)"/>
    <property type="match status" value="1"/>
</dbReference>
<dbReference type="InterPro" id="IPR011495">
    <property type="entry name" value="Sig_transdc_His_kin_sub2_dim/P"/>
</dbReference>
<feature type="domain" description="PAC" evidence="12">
    <location>
        <begin position="83"/>
        <end position="137"/>
    </location>
</feature>
<dbReference type="InterPro" id="IPR011102">
    <property type="entry name" value="Sig_transdc_His_kinase_HWE"/>
</dbReference>
<dbReference type="PROSITE" id="PS50113">
    <property type="entry name" value="PAC"/>
    <property type="match status" value="1"/>
</dbReference>
<dbReference type="InterPro" id="IPR035965">
    <property type="entry name" value="PAS-like_dom_sf"/>
</dbReference>
<sequence>MTGMSEQGAEALVGSAVRHSSLSIVLTDPRLDDNPITYVNDSFQRTTLYSRDFALGRNCRFLQGEETDPADAQALRDAVKEARQFELTIVNHKADGTPFLNHLMISPVHDENGTLVAFFGLQREVEREHEEMARNEANKVRDRSVDMLRELQHRVKNHLAMVVSMIRMQARRDVTPDSFSALSRRIEALALLYEELFKLNIDPRAGREAIDAGAYLSRIASVLSGIEGREAVRVNVVCDEVELSVDQAARSGLLLSELVTNALEHAFESRDRGAVSVHFGLADDGRVELVVEDDGIGLPNGSNWPWGADSLSEQRARAAEGDGPLDTTGEGAEPGVGGSIVVALARSLDAEIQVTRLDPGSRVEIRFSREASDAEATAE</sequence>
<dbReference type="Pfam" id="PF02518">
    <property type="entry name" value="HATPase_c"/>
    <property type="match status" value="1"/>
</dbReference>
<dbReference type="Pfam" id="PF13426">
    <property type="entry name" value="PAS_9"/>
    <property type="match status" value="1"/>
</dbReference>
<comment type="catalytic activity">
    <reaction evidence="1">
        <text>ATP + protein L-histidine = ADP + protein N-phospho-L-histidine.</text>
        <dbReference type="EC" id="2.7.13.3"/>
    </reaction>
</comment>
<evidence type="ECO:0000256" key="5">
    <source>
        <dbReference type="ARBA" id="ARBA00022643"/>
    </source>
</evidence>
<keyword evidence="3" id="KW-0597">Phosphoprotein</keyword>
<gene>
    <name evidence="13" type="ORF">ROJ8625_02167</name>
</gene>
<dbReference type="SMART" id="SM00387">
    <property type="entry name" value="HATPase_c"/>
    <property type="match status" value="1"/>
</dbReference>
<protein>
    <recommendedName>
        <fullName evidence="2">histidine kinase</fullName>
        <ecNumber evidence="2">2.7.13.3</ecNumber>
    </recommendedName>
</protein>
<organism evidence="13 14">
    <name type="scientific">Roseivivax jejudonensis</name>
    <dbReference type="NCBI Taxonomy" id="1529041"/>
    <lineage>
        <taxon>Bacteria</taxon>
        <taxon>Pseudomonadati</taxon>
        <taxon>Pseudomonadota</taxon>
        <taxon>Alphaproteobacteria</taxon>
        <taxon>Rhodobacterales</taxon>
        <taxon>Roseobacteraceae</taxon>
        <taxon>Roseivivax</taxon>
    </lineage>
</organism>
<keyword evidence="5" id="KW-0288">FMN</keyword>
<dbReference type="RefSeq" id="WP_085791855.1">
    <property type="nucleotide sequence ID" value="NZ_FWFK01000003.1"/>
</dbReference>
<dbReference type="Gene3D" id="3.30.565.10">
    <property type="entry name" value="Histidine kinase-like ATPase, C-terminal domain"/>
    <property type="match status" value="1"/>
</dbReference>
<dbReference type="InterPro" id="IPR000014">
    <property type="entry name" value="PAS"/>
</dbReference>
<keyword evidence="6 13" id="KW-0808">Transferase</keyword>
<evidence type="ECO:0000256" key="10">
    <source>
        <dbReference type="ARBA" id="ARBA00022991"/>
    </source>
</evidence>
<evidence type="ECO:0000256" key="11">
    <source>
        <dbReference type="SAM" id="MobiDB-lite"/>
    </source>
</evidence>
<evidence type="ECO:0000313" key="14">
    <source>
        <dbReference type="Proteomes" id="UP000193570"/>
    </source>
</evidence>
<evidence type="ECO:0000256" key="4">
    <source>
        <dbReference type="ARBA" id="ARBA00022630"/>
    </source>
</evidence>
<dbReference type="GO" id="GO:0004673">
    <property type="term" value="F:protein histidine kinase activity"/>
    <property type="evidence" value="ECO:0007669"/>
    <property type="project" value="UniProtKB-EC"/>
</dbReference>
<dbReference type="InterPro" id="IPR003594">
    <property type="entry name" value="HATPase_dom"/>
</dbReference>
<dbReference type="CDD" id="cd00130">
    <property type="entry name" value="PAS"/>
    <property type="match status" value="1"/>
</dbReference>
<dbReference type="SMART" id="SM00911">
    <property type="entry name" value="HWE_HK"/>
    <property type="match status" value="1"/>
</dbReference>
<evidence type="ECO:0000256" key="2">
    <source>
        <dbReference type="ARBA" id="ARBA00012438"/>
    </source>
</evidence>
<evidence type="ECO:0000256" key="9">
    <source>
        <dbReference type="ARBA" id="ARBA00022840"/>
    </source>
</evidence>
<dbReference type="EC" id="2.7.13.3" evidence="2"/>
<dbReference type="EMBL" id="FWFK01000003">
    <property type="protein sequence ID" value="SLN43620.1"/>
    <property type="molecule type" value="Genomic_DNA"/>
</dbReference>
<keyword evidence="10" id="KW-0157">Chromophore</keyword>
<keyword evidence="9" id="KW-0067">ATP-binding</keyword>
<keyword evidence="4" id="KW-0285">Flavoprotein</keyword>
<dbReference type="InterPro" id="IPR000700">
    <property type="entry name" value="PAS-assoc_C"/>
</dbReference>
<dbReference type="PANTHER" id="PTHR47429">
    <property type="entry name" value="PROTEIN TWIN LOV 1"/>
    <property type="match status" value="1"/>
</dbReference>
<accession>A0A1X6Z8Q8</accession>
<keyword evidence="7" id="KW-0547">Nucleotide-binding</keyword>
<dbReference type="SUPFAM" id="SSF55874">
    <property type="entry name" value="ATPase domain of HSP90 chaperone/DNA topoisomerase II/histidine kinase"/>
    <property type="match status" value="1"/>
</dbReference>
<dbReference type="PANTHER" id="PTHR47429:SF2">
    <property type="entry name" value="PROTEIN TWIN LOV 1"/>
    <property type="match status" value="1"/>
</dbReference>
<dbReference type="Pfam" id="PF07568">
    <property type="entry name" value="HisKA_2"/>
    <property type="match status" value="1"/>
</dbReference>
<evidence type="ECO:0000256" key="7">
    <source>
        <dbReference type="ARBA" id="ARBA00022741"/>
    </source>
</evidence>
<proteinExistence type="predicted"/>
<keyword evidence="14" id="KW-1185">Reference proteome</keyword>
<evidence type="ECO:0000256" key="8">
    <source>
        <dbReference type="ARBA" id="ARBA00022777"/>
    </source>
</evidence>
<dbReference type="GO" id="GO:0005524">
    <property type="term" value="F:ATP binding"/>
    <property type="evidence" value="ECO:0007669"/>
    <property type="project" value="UniProtKB-KW"/>
</dbReference>
<dbReference type="NCBIfam" id="TIGR00229">
    <property type="entry name" value="sensory_box"/>
    <property type="match status" value="1"/>
</dbReference>
<dbReference type="AlphaFoldDB" id="A0A1X6Z8Q8"/>
<dbReference type="OrthoDB" id="489241at2"/>
<reference evidence="13 14" key="1">
    <citation type="submission" date="2017-03" db="EMBL/GenBank/DDBJ databases">
        <authorList>
            <person name="Afonso C.L."/>
            <person name="Miller P.J."/>
            <person name="Scott M.A."/>
            <person name="Spackman E."/>
            <person name="Goraichik I."/>
            <person name="Dimitrov K.M."/>
            <person name="Suarez D.L."/>
            <person name="Swayne D.E."/>
        </authorList>
    </citation>
    <scope>NUCLEOTIDE SEQUENCE [LARGE SCALE GENOMIC DNA]</scope>
    <source>
        <strain evidence="13 14">CECT 8625</strain>
    </source>
</reference>
<evidence type="ECO:0000256" key="6">
    <source>
        <dbReference type="ARBA" id="ARBA00022679"/>
    </source>
</evidence>
<evidence type="ECO:0000256" key="3">
    <source>
        <dbReference type="ARBA" id="ARBA00022553"/>
    </source>
</evidence>